<dbReference type="PROSITE" id="PS50110">
    <property type="entry name" value="RESPONSE_REGULATORY"/>
    <property type="match status" value="3"/>
</dbReference>
<dbReference type="EMBL" id="JAHTGR010000016">
    <property type="protein sequence ID" value="MBV6324324.1"/>
    <property type="molecule type" value="Genomic_DNA"/>
</dbReference>
<dbReference type="RefSeq" id="WP_217945250.1">
    <property type="nucleotide sequence ID" value="NZ_JAHTGR010000016.1"/>
</dbReference>
<dbReference type="InterPro" id="IPR003018">
    <property type="entry name" value="GAF"/>
</dbReference>
<dbReference type="Pfam" id="PF13185">
    <property type="entry name" value="GAF_2"/>
    <property type="match status" value="1"/>
</dbReference>
<dbReference type="SMART" id="SM00448">
    <property type="entry name" value="REC"/>
    <property type="match status" value="3"/>
</dbReference>
<dbReference type="InterPro" id="IPR001789">
    <property type="entry name" value="Sig_transdc_resp-reg_receiver"/>
</dbReference>
<dbReference type="GO" id="GO:0000160">
    <property type="term" value="P:phosphorelay signal transduction system"/>
    <property type="evidence" value="ECO:0007669"/>
    <property type="project" value="InterPro"/>
</dbReference>
<feature type="domain" description="GGDEF" evidence="6">
    <location>
        <begin position="644"/>
        <end position="776"/>
    </location>
</feature>
<dbReference type="Pfam" id="PF00072">
    <property type="entry name" value="Response_reg"/>
    <property type="match status" value="3"/>
</dbReference>
<evidence type="ECO:0000259" key="5">
    <source>
        <dbReference type="PROSITE" id="PS50883"/>
    </source>
</evidence>
<keyword evidence="10" id="KW-1185">Reference proteome</keyword>
<feature type="modified residue" description="4-aspartylphosphate" evidence="1">
    <location>
        <position position="1102"/>
    </location>
</feature>
<dbReference type="AlphaFoldDB" id="A0AA41L5L7"/>
<keyword evidence="1" id="KW-0597">Phosphoprotein</keyword>
<feature type="modified residue" description="4-aspartylphosphate" evidence="1">
    <location>
        <position position="55"/>
    </location>
</feature>
<evidence type="ECO:0000259" key="3">
    <source>
        <dbReference type="PROSITE" id="PS50112"/>
    </source>
</evidence>
<accession>A0AA41L5L7</accession>
<dbReference type="NCBIfam" id="TIGR00254">
    <property type="entry name" value="GGDEF"/>
    <property type="match status" value="1"/>
</dbReference>
<dbReference type="InterPro" id="IPR000014">
    <property type="entry name" value="PAS"/>
</dbReference>
<dbReference type="InterPro" id="IPR000700">
    <property type="entry name" value="PAS-assoc_C"/>
</dbReference>
<dbReference type="PROSITE" id="PS50883">
    <property type="entry name" value="EAL"/>
    <property type="match status" value="1"/>
</dbReference>
<dbReference type="InterPro" id="IPR001610">
    <property type="entry name" value="PAC"/>
</dbReference>
<evidence type="ECO:0000313" key="8">
    <source>
        <dbReference type="EMBL" id="MCP2007285.1"/>
    </source>
</evidence>
<dbReference type="CDD" id="cd01948">
    <property type="entry name" value="EAL"/>
    <property type="match status" value="1"/>
</dbReference>
<dbReference type="CDD" id="cd17569">
    <property type="entry name" value="REC_HupR-like"/>
    <property type="match status" value="1"/>
</dbReference>
<organism evidence="7 9">
    <name type="scientific">Duganella violaceipulchra</name>
    <dbReference type="NCBI Taxonomy" id="2849652"/>
    <lineage>
        <taxon>Bacteria</taxon>
        <taxon>Pseudomonadati</taxon>
        <taxon>Pseudomonadota</taxon>
        <taxon>Betaproteobacteria</taxon>
        <taxon>Burkholderiales</taxon>
        <taxon>Oxalobacteraceae</taxon>
        <taxon>Telluria group</taxon>
        <taxon>Duganella</taxon>
    </lineage>
</organism>
<evidence type="ECO:0000259" key="2">
    <source>
        <dbReference type="PROSITE" id="PS50110"/>
    </source>
</evidence>
<dbReference type="PROSITE" id="PS50887">
    <property type="entry name" value="GGDEF"/>
    <property type="match status" value="1"/>
</dbReference>
<proteinExistence type="predicted"/>
<evidence type="ECO:0000313" key="7">
    <source>
        <dbReference type="EMBL" id="MBV6324324.1"/>
    </source>
</evidence>
<dbReference type="NCBIfam" id="TIGR00229">
    <property type="entry name" value="sensory_box"/>
    <property type="match status" value="1"/>
</dbReference>
<evidence type="ECO:0000259" key="6">
    <source>
        <dbReference type="PROSITE" id="PS50887"/>
    </source>
</evidence>
<sequence length="1181" mass="131251">MISTSVLIVEEQAAIAADLETTLKGRGYQICGIAASAEEALALARVHRPGLALMDIRLQGTIDGVQVADILRRELDVPVIFLSGSVDDLTLQGDQAGDPHVLLPKSDHGQELEFNFELAAKQDAEQSRLGAAGRKITLLVVEDEAVIAEDLKSSLIQRGYLVCGIAASGEEALELARQHHPDLALMDIRLQGPMDGIETAGLMRRELDIPVILVSAHSDNQTLQRATASTPYAFLLKPYEDRELQMNIEVAVHKHAGERQLALAHEEIRRTNATLEQRVTERTAALAAALTEIQQESAERMRMLADLQKSEMRFRQLAENIQQVFFLTDLSGAQIFYVSCAYEGIWGRSCASLYARPQSWMDAIHPDDLEAMQDNMPAQQASGRFDYVYRIVRPDAAIRWIRARGFPIADSTGAIVRIAGIADDITIHVEQERKIARLHRISVLLSSVNSAIVRIRDRDALFHEVCRIAVDEGGFSMAFVGVIDLVTQDGAVVAWCGGQPGYVAKIRLTSRAGLPESDRPACLAVRERRPIICNDIRIEPSLQPLKDELLRRGHLSVAAFPLILDQSAAAVLVLFGGEVNLFDNDEIKLLNEVAGDVAFGMDFIAKAEHLNYVAYFDLLTGLPNKMLFHERLTQCVNDAHSEASNAGVLVIDLVRFSNLNDVYGRHVGDAVLRELSMRLKAVLEEPNRLARVGGDMFALFMPQVREAVDLVEIYEQLVVALEPAFGILNKSIHLSIRAGIAIYPQDGGDAESLLKHAEAALKKAKSGNERYLYYSAEMNASIAVRLQLEHDLRTAVSARQFLLYYQPRVDLISGRIVSAEALIRWQHPGRGMVPPVQFIPLAEESGLILPIGAWVIDAVCAQQADWRRRQIKIVPVAINLSAMQVKKHQVLTTIVDALRNNGLEREYVEFELTESVLMDNPEEAAINLRAFKKIGGALALDDFGTGYSSLAYLKRFEFDIVKIDRAFVTEITRSREDAAIATAVIAMAHSLNMRVVAEGVETEAQLRYLRKLRCDEIQGYFFSPPVPALAFEEMLRTDRRLPLAREASGGADTVLLVDDEANILSALKRLLRQDSYHILTATNAEDALELLALNYVQVVVTDQRMPGTSGTEFLSIVKNLYPDTVRLILTGYTDLVTVTESVNRGEIFKFIAKPWQDKELRELIRDAFRHYRPRSPPVELQ</sequence>
<feature type="domain" description="PAC" evidence="4">
    <location>
        <begin position="385"/>
        <end position="437"/>
    </location>
</feature>
<dbReference type="InterPro" id="IPR000160">
    <property type="entry name" value="GGDEF_dom"/>
</dbReference>
<dbReference type="Pfam" id="PF08447">
    <property type="entry name" value="PAS_3"/>
    <property type="match status" value="1"/>
</dbReference>
<protein>
    <submittedName>
        <fullName evidence="8">Diguanylate cyclase (GGDEF)-like protein/PAS domain S-box-containing protein</fullName>
    </submittedName>
    <submittedName>
        <fullName evidence="7">EAL domain-containing protein</fullName>
    </submittedName>
</protein>
<feature type="domain" description="Response regulatory" evidence="2">
    <location>
        <begin position="137"/>
        <end position="252"/>
    </location>
</feature>
<dbReference type="Pfam" id="PF00990">
    <property type="entry name" value="GGDEF"/>
    <property type="match status" value="1"/>
</dbReference>
<reference evidence="7" key="1">
    <citation type="submission" date="2021-07" db="EMBL/GenBank/DDBJ databases">
        <title>Characterization of violacein-producing bacteria and related species.</title>
        <authorList>
            <person name="Wilson H.S."/>
            <person name="De Leon M.E."/>
        </authorList>
    </citation>
    <scope>NUCLEOTIDE SEQUENCE</scope>
    <source>
        <strain evidence="7">HSC-15S17</strain>
    </source>
</reference>
<dbReference type="CDD" id="cd00130">
    <property type="entry name" value="PAS"/>
    <property type="match status" value="1"/>
</dbReference>
<reference evidence="8" key="2">
    <citation type="submission" date="2022-03" db="EMBL/GenBank/DDBJ databases">
        <title>Genome Encyclopedia of Bacteria and Archaea VI: Functional Genomics of Type Strains.</title>
        <authorList>
            <person name="Whitman W."/>
        </authorList>
    </citation>
    <scope>NUCLEOTIDE SEQUENCE</scope>
    <source>
        <strain evidence="8">HSC-15S17</strain>
    </source>
</reference>
<dbReference type="Pfam" id="PF00563">
    <property type="entry name" value="EAL"/>
    <property type="match status" value="1"/>
</dbReference>
<dbReference type="FunFam" id="3.20.20.450:FF:000001">
    <property type="entry name" value="Cyclic di-GMP phosphodiesterase yahA"/>
    <property type="match status" value="1"/>
</dbReference>
<dbReference type="SMART" id="SM00086">
    <property type="entry name" value="PAC"/>
    <property type="match status" value="1"/>
</dbReference>
<name>A0AA41L5L7_9BURK</name>
<dbReference type="CDD" id="cd01949">
    <property type="entry name" value="GGDEF"/>
    <property type="match status" value="1"/>
</dbReference>
<feature type="domain" description="PAS" evidence="3">
    <location>
        <begin position="310"/>
        <end position="376"/>
    </location>
</feature>
<comment type="caution">
    <text evidence="7">The sequence shown here is derived from an EMBL/GenBank/DDBJ whole genome shotgun (WGS) entry which is preliminary data.</text>
</comment>
<evidence type="ECO:0000313" key="10">
    <source>
        <dbReference type="Proteomes" id="UP001162889"/>
    </source>
</evidence>
<evidence type="ECO:0000313" key="9">
    <source>
        <dbReference type="Proteomes" id="UP001155901"/>
    </source>
</evidence>
<evidence type="ECO:0000256" key="1">
    <source>
        <dbReference type="PROSITE-ProRule" id="PRU00169"/>
    </source>
</evidence>
<dbReference type="Proteomes" id="UP001155901">
    <property type="component" value="Unassembled WGS sequence"/>
</dbReference>
<dbReference type="CDD" id="cd17534">
    <property type="entry name" value="REC_DC-like"/>
    <property type="match status" value="1"/>
</dbReference>
<dbReference type="PANTHER" id="PTHR44757">
    <property type="entry name" value="DIGUANYLATE CYCLASE DGCP"/>
    <property type="match status" value="1"/>
</dbReference>
<gene>
    <name evidence="7" type="ORF">KVP70_25640</name>
    <name evidence="8" type="ORF">L1274_000978</name>
</gene>
<feature type="modified residue" description="4-aspartylphosphate" evidence="1">
    <location>
        <position position="187"/>
    </location>
</feature>
<dbReference type="Proteomes" id="UP001162889">
    <property type="component" value="Unassembled WGS sequence"/>
</dbReference>
<dbReference type="InterPro" id="IPR013655">
    <property type="entry name" value="PAS_fold_3"/>
</dbReference>
<dbReference type="PROSITE" id="PS50112">
    <property type="entry name" value="PAS"/>
    <property type="match status" value="1"/>
</dbReference>
<dbReference type="EMBL" id="JALJZU010000002">
    <property type="protein sequence ID" value="MCP2007285.1"/>
    <property type="molecule type" value="Genomic_DNA"/>
</dbReference>
<dbReference type="SMART" id="SM00267">
    <property type="entry name" value="GGDEF"/>
    <property type="match status" value="1"/>
</dbReference>
<feature type="domain" description="EAL" evidence="5">
    <location>
        <begin position="785"/>
        <end position="1039"/>
    </location>
</feature>
<dbReference type="InterPro" id="IPR001633">
    <property type="entry name" value="EAL_dom"/>
</dbReference>
<dbReference type="InterPro" id="IPR052155">
    <property type="entry name" value="Biofilm_reg_signaling"/>
</dbReference>
<feature type="domain" description="Response regulatory" evidence="2">
    <location>
        <begin position="1053"/>
        <end position="1168"/>
    </location>
</feature>
<feature type="domain" description="Response regulatory" evidence="2">
    <location>
        <begin position="5"/>
        <end position="120"/>
    </location>
</feature>
<evidence type="ECO:0000259" key="4">
    <source>
        <dbReference type="PROSITE" id="PS50113"/>
    </source>
</evidence>
<dbReference type="PANTHER" id="PTHR44757:SF2">
    <property type="entry name" value="BIOFILM ARCHITECTURE MAINTENANCE PROTEIN MBAA"/>
    <property type="match status" value="1"/>
</dbReference>
<dbReference type="SMART" id="SM00052">
    <property type="entry name" value="EAL"/>
    <property type="match status" value="1"/>
</dbReference>
<dbReference type="PROSITE" id="PS50113">
    <property type="entry name" value="PAC"/>
    <property type="match status" value="1"/>
</dbReference>